<organism evidence="2 3">
    <name type="scientific">Pseudomonas frederiksbergensis</name>
    <dbReference type="NCBI Taxonomy" id="104087"/>
    <lineage>
        <taxon>Bacteria</taxon>
        <taxon>Pseudomonadati</taxon>
        <taxon>Pseudomonadota</taxon>
        <taxon>Gammaproteobacteria</taxon>
        <taxon>Pseudomonadales</taxon>
        <taxon>Pseudomonadaceae</taxon>
        <taxon>Pseudomonas</taxon>
    </lineage>
</organism>
<name>A0A1H4I9M9_9PSED</name>
<evidence type="ECO:0000313" key="2">
    <source>
        <dbReference type="EMBL" id="SEB30701.1"/>
    </source>
</evidence>
<gene>
    <name evidence="2" type="ORF">SAMN04490185_0028</name>
</gene>
<evidence type="ECO:0000313" key="3">
    <source>
        <dbReference type="Proteomes" id="UP000183114"/>
    </source>
</evidence>
<feature type="region of interest" description="Disordered" evidence="1">
    <location>
        <begin position="126"/>
        <end position="172"/>
    </location>
</feature>
<dbReference type="Proteomes" id="UP000183114">
    <property type="component" value="Unassembled WGS sequence"/>
</dbReference>
<accession>A0A1H4I9M9</accession>
<dbReference type="EMBL" id="FNTF01000001">
    <property type="protein sequence ID" value="SEB30701.1"/>
    <property type="molecule type" value="Genomic_DNA"/>
</dbReference>
<evidence type="ECO:0000256" key="1">
    <source>
        <dbReference type="SAM" id="MobiDB-lite"/>
    </source>
</evidence>
<sequence length="172" mass="19311">MSCGSKGAALGRRRLLFRCRSSRTKNRPASEAQQRPERAEQLSTGWTCCLPGRWATAGRFPEPCKDLERELLQRPAARPEGFKSDREVGQGKTLCRYKASGARRPKAGGVRMEARRAKTWRAFGQGLVHDSRPPKGARTGKLGGRSRLDSCLQRGQSPPTVWHRLNNHHLRQ</sequence>
<protein>
    <submittedName>
        <fullName evidence="2">Uncharacterized protein</fullName>
    </submittedName>
</protein>
<reference evidence="2 3" key="1">
    <citation type="submission" date="2016-10" db="EMBL/GenBank/DDBJ databases">
        <authorList>
            <person name="de Groot N.N."/>
        </authorList>
    </citation>
    <scope>NUCLEOTIDE SEQUENCE [LARGE SCALE GENOMIC DNA]</scope>
    <source>
        <strain evidence="2 3">BS3655</strain>
    </source>
</reference>
<proteinExistence type="predicted"/>
<dbReference type="AlphaFoldDB" id="A0A1H4I9M9"/>